<comment type="caution">
    <text evidence="2">The sequence shown here is derived from an EMBL/GenBank/DDBJ whole genome shotgun (WGS) entry which is preliminary data.</text>
</comment>
<evidence type="ECO:0000313" key="3">
    <source>
        <dbReference type="Proteomes" id="UP001345963"/>
    </source>
</evidence>
<reference evidence="2 3" key="1">
    <citation type="submission" date="2021-07" db="EMBL/GenBank/DDBJ databases">
        <authorList>
            <person name="Palmer J.M."/>
        </authorList>
    </citation>
    <scope>NUCLEOTIDE SEQUENCE [LARGE SCALE GENOMIC DNA]</scope>
    <source>
        <strain evidence="2 3">AT_MEX2019</strain>
        <tissue evidence="2">Muscle</tissue>
    </source>
</reference>
<sequence length="69" mass="7876">MRRSSNLPPDSSVEVCTSFLSVSLDRRPDPSQGWRDELWTWLRTSVTASPSRDCSDSSYPQQMSHQQCV</sequence>
<dbReference type="Proteomes" id="UP001345963">
    <property type="component" value="Unassembled WGS sequence"/>
</dbReference>
<dbReference type="EMBL" id="JAHUTI010078786">
    <property type="protein sequence ID" value="MED6256907.1"/>
    <property type="molecule type" value="Genomic_DNA"/>
</dbReference>
<gene>
    <name evidence="2" type="ORF">ATANTOWER_000906</name>
</gene>
<evidence type="ECO:0000256" key="1">
    <source>
        <dbReference type="SAM" id="MobiDB-lite"/>
    </source>
</evidence>
<feature type="region of interest" description="Disordered" evidence="1">
    <location>
        <begin position="48"/>
        <end position="69"/>
    </location>
</feature>
<evidence type="ECO:0000313" key="2">
    <source>
        <dbReference type="EMBL" id="MED6256907.1"/>
    </source>
</evidence>
<keyword evidence="3" id="KW-1185">Reference proteome</keyword>
<proteinExistence type="predicted"/>
<name>A0ABU7C1X0_9TELE</name>
<accession>A0ABU7C1X0</accession>
<organism evidence="2 3">
    <name type="scientific">Ataeniobius toweri</name>
    <dbReference type="NCBI Taxonomy" id="208326"/>
    <lineage>
        <taxon>Eukaryota</taxon>
        <taxon>Metazoa</taxon>
        <taxon>Chordata</taxon>
        <taxon>Craniata</taxon>
        <taxon>Vertebrata</taxon>
        <taxon>Euteleostomi</taxon>
        <taxon>Actinopterygii</taxon>
        <taxon>Neopterygii</taxon>
        <taxon>Teleostei</taxon>
        <taxon>Neoteleostei</taxon>
        <taxon>Acanthomorphata</taxon>
        <taxon>Ovalentaria</taxon>
        <taxon>Atherinomorphae</taxon>
        <taxon>Cyprinodontiformes</taxon>
        <taxon>Goodeidae</taxon>
        <taxon>Ataeniobius</taxon>
    </lineage>
</organism>
<protein>
    <submittedName>
        <fullName evidence="2">Uncharacterized protein</fullName>
    </submittedName>
</protein>